<dbReference type="InterPro" id="IPR051648">
    <property type="entry name" value="CWI-Assembly_Regulator"/>
</dbReference>
<dbReference type="SUPFAM" id="SSF52058">
    <property type="entry name" value="L domain-like"/>
    <property type="match status" value="2"/>
</dbReference>
<dbReference type="Proteomes" id="UP000002258">
    <property type="component" value="Chromosome 6"/>
</dbReference>
<dbReference type="STRING" id="322104.A3LXH2"/>
<sequence length="380" mass="39172">STLTTATPSVASGCSFSSFVATASAQVQQVAACATAVGDITIRGDSFGSIELTGLEQVFGSLKIQNTTLATTINAPTLQLISEDFELSGLTILNTLNLAQLNTVGSLNWVTLPALESTGLTQGITAADSVVISDTGLTALTGINVVELQTFDVNNNQDINTIDSALQSVTSLLSISYNAESVDVVLDELTSAKNVVFQSINSLSVGNLTTINGSLSVSQSSIDAIEFKDLTSISNSLTINKNSELESLDFPKLTSIGGALEISDNDKLKSFDGFPELKTIGGSVDINGTFDNGTFESLSRVAGGFTLKSDGDISCEEFNKLNSDGDIKGNKFFCANAAGASSSSSSSKKGSSTDSSDSTETASETETSSTKASDASVHSG</sequence>
<protein>
    <submittedName>
        <fullName evidence="9">3-prime end of ExtraCellular Mutant protein</fullName>
    </submittedName>
</protein>
<evidence type="ECO:0000256" key="4">
    <source>
        <dbReference type="ARBA" id="ARBA00022512"/>
    </source>
</evidence>
<feature type="non-terminal residue" evidence="9">
    <location>
        <position position="1"/>
    </location>
</feature>
<proteinExistence type="inferred from homology"/>
<comment type="subcellular location">
    <subcellularLocation>
        <location evidence="2">Cell membrane</location>
        <topology evidence="2">Lipid-anchor</topology>
        <topology evidence="2">GPI-anchor</topology>
    </subcellularLocation>
    <subcellularLocation>
        <location evidence="1">Secreted</location>
        <location evidence="1">Cell wall</location>
    </subcellularLocation>
</comment>
<dbReference type="eggNOG" id="ENOG502QUZC">
    <property type="taxonomic scope" value="Eukaryota"/>
</dbReference>
<dbReference type="PANTHER" id="PTHR31018">
    <property type="entry name" value="SPORULATION-SPECIFIC PROTEIN-RELATED"/>
    <property type="match status" value="1"/>
</dbReference>
<dbReference type="RefSeq" id="XP_001385486.1">
    <property type="nucleotide sequence ID" value="XM_001385449.1"/>
</dbReference>
<dbReference type="GeneID" id="4840287"/>
<dbReference type="InParanoid" id="A3LXH2"/>
<accession>A3LXH2</accession>
<reference evidence="9 10" key="1">
    <citation type="journal article" date="2007" name="Nat. Biotechnol.">
        <title>Genome sequence of the lignocellulose-bioconverting and xylose-fermenting yeast Pichia stipitis.</title>
        <authorList>
            <person name="Jeffries T.W."/>
            <person name="Grigoriev I.V."/>
            <person name="Grimwood J."/>
            <person name="Laplaza J.M."/>
            <person name="Aerts A."/>
            <person name="Salamov A."/>
            <person name="Schmutz J."/>
            <person name="Lindquist E."/>
            <person name="Dehal P."/>
            <person name="Shapiro H."/>
            <person name="Jin Y.S."/>
            <person name="Passoth V."/>
            <person name="Richardson P.M."/>
        </authorList>
    </citation>
    <scope>NUCLEOTIDE SEQUENCE [LARGE SCALE GENOMIC DNA]</scope>
    <source>
        <strain evidence="10">ATCC 58785 / CBS 6054 / NBRC 10063 / NRRL Y-11545</strain>
    </source>
</reference>
<keyword evidence="5" id="KW-0964">Secreted</keyword>
<dbReference type="OMA" id="DKFQCED"/>
<dbReference type="OrthoDB" id="536881at2759"/>
<evidence type="ECO:0000256" key="8">
    <source>
        <dbReference type="SAM" id="MobiDB-lite"/>
    </source>
</evidence>
<dbReference type="PANTHER" id="PTHR31018:SF3">
    <property type="entry name" value="RECEPTOR PROTEIN-TYROSINE KINASE"/>
    <property type="match status" value="1"/>
</dbReference>
<keyword evidence="4" id="KW-0134">Cell wall</keyword>
<keyword evidence="10" id="KW-1185">Reference proteome</keyword>
<name>A3LXH2_PICST</name>
<evidence type="ECO:0000313" key="10">
    <source>
        <dbReference type="Proteomes" id="UP000002258"/>
    </source>
</evidence>
<evidence type="ECO:0000256" key="1">
    <source>
        <dbReference type="ARBA" id="ARBA00004191"/>
    </source>
</evidence>
<keyword evidence="6" id="KW-0732">Signal</keyword>
<evidence type="ECO:0000256" key="3">
    <source>
        <dbReference type="ARBA" id="ARBA00005798"/>
    </source>
</evidence>
<evidence type="ECO:0000256" key="2">
    <source>
        <dbReference type="ARBA" id="ARBA00004609"/>
    </source>
</evidence>
<dbReference type="GO" id="GO:0005886">
    <property type="term" value="C:plasma membrane"/>
    <property type="evidence" value="ECO:0007669"/>
    <property type="project" value="UniProtKB-SubCell"/>
</dbReference>
<organism evidence="9 10">
    <name type="scientific">Scheffersomyces stipitis (strain ATCC 58785 / CBS 6054 / NBRC 10063 / NRRL Y-11545)</name>
    <name type="common">Yeast</name>
    <name type="synonym">Pichia stipitis</name>
    <dbReference type="NCBI Taxonomy" id="322104"/>
    <lineage>
        <taxon>Eukaryota</taxon>
        <taxon>Fungi</taxon>
        <taxon>Dikarya</taxon>
        <taxon>Ascomycota</taxon>
        <taxon>Saccharomycotina</taxon>
        <taxon>Pichiomycetes</taxon>
        <taxon>Debaryomycetaceae</taxon>
        <taxon>Scheffersomyces</taxon>
    </lineage>
</organism>
<feature type="region of interest" description="Disordered" evidence="8">
    <location>
        <begin position="337"/>
        <end position="380"/>
    </location>
</feature>
<dbReference type="AlphaFoldDB" id="A3LXH2"/>
<keyword evidence="7" id="KW-0325">Glycoprotein</keyword>
<dbReference type="InterPro" id="IPR036941">
    <property type="entry name" value="Rcpt_L-dom_sf"/>
</dbReference>
<feature type="non-terminal residue" evidence="9">
    <location>
        <position position="380"/>
    </location>
</feature>
<dbReference type="KEGG" id="pic:PICST_61942"/>
<dbReference type="HOGENOM" id="CLU_035846_0_0_1"/>
<dbReference type="GO" id="GO:0009277">
    <property type="term" value="C:fungal-type cell wall"/>
    <property type="evidence" value="ECO:0007669"/>
    <property type="project" value="TreeGrafter"/>
</dbReference>
<comment type="similarity">
    <text evidence="3">Belongs to the SPS2 family.</text>
</comment>
<evidence type="ECO:0000313" key="9">
    <source>
        <dbReference type="EMBL" id="ABN67457.1"/>
    </source>
</evidence>
<dbReference type="Gene3D" id="3.80.20.20">
    <property type="entry name" value="Receptor L-domain"/>
    <property type="match status" value="1"/>
</dbReference>
<gene>
    <name evidence="9" type="primary">ECM33</name>
    <name evidence="9" type="ORF">PICST_61942</name>
</gene>
<evidence type="ECO:0000256" key="7">
    <source>
        <dbReference type="ARBA" id="ARBA00023180"/>
    </source>
</evidence>
<evidence type="ECO:0000256" key="6">
    <source>
        <dbReference type="ARBA" id="ARBA00022729"/>
    </source>
</evidence>
<dbReference type="GO" id="GO:0009986">
    <property type="term" value="C:cell surface"/>
    <property type="evidence" value="ECO:0007669"/>
    <property type="project" value="TreeGrafter"/>
</dbReference>
<evidence type="ECO:0000256" key="5">
    <source>
        <dbReference type="ARBA" id="ARBA00022525"/>
    </source>
</evidence>
<dbReference type="GO" id="GO:0031505">
    <property type="term" value="P:fungal-type cell wall organization"/>
    <property type="evidence" value="ECO:0007669"/>
    <property type="project" value="TreeGrafter"/>
</dbReference>
<dbReference type="EMBL" id="CP000500">
    <property type="protein sequence ID" value="ABN67457.1"/>
    <property type="molecule type" value="Genomic_DNA"/>
</dbReference>
<dbReference type="FunCoup" id="A3LXH2">
    <property type="interactions" value="166"/>
</dbReference>